<keyword evidence="2" id="KW-1185">Reference proteome</keyword>
<reference evidence="1 2" key="1">
    <citation type="submission" date="2020-01" db="EMBL/GenBank/DDBJ databases">
        <title>Paenibacillus soybeanensis sp. nov. isolated from the nodules of soybean (Glycine max(L.) Merr).</title>
        <authorList>
            <person name="Wang H."/>
        </authorList>
    </citation>
    <scope>NUCLEOTIDE SEQUENCE [LARGE SCALE GENOMIC DNA]</scope>
    <source>
        <strain evidence="1 2">DSM 23054</strain>
    </source>
</reference>
<gene>
    <name evidence="1" type="ORF">GT003_29425</name>
</gene>
<dbReference type="EMBL" id="JAAAMU010000026">
    <property type="protein sequence ID" value="NBC73102.1"/>
    <property type="molecule type" value="Genomic_DNA"/>
</dbReference>
<dbReference type="Proteomes" id="UP000558113">
    <property type="component" value="Unassembled WGS sequence"/>
</dbReference>
<accession>A0A7X4YV32</accession>
<evidence type="ECO:0000313" key="1">
    <source>
        <dbReference type="EMBL" id="NBC73102.1"/>
    </source>
</evidence>
<organism evidence="1 2">
    <name type="scientific">Paenibacillus sacheonensis</name>
    <dbReference type="NCBI Taxonomy" id="742054"/>
    <lineage>
        <taxon>Bacteria</taxon>
        <taxon>Bacillati</taxon>
        <taxon>Bacillota</taxon>
        <taxon>Bacilli</taxon>
        <taxon>Bacillales</taxon>
        <taxon>Paenibacillaceae</taxon>
        <taxon>Paenibacillus</taxon>
    </lineage>
</organism>
<evidence type="ECO:0000313" key="2">
    <source>
        <dbReference type="Proteomes" id="UP000558113"/>
    </source>
</evidence>
<comment type="caution">
    <text evidence="1">The sequence shown here is derived from an EMBL/GenBank/DDBJ whole genome shotgun (WGS) entry which is preliminary data.</text>
</comment>
<sequence>MTDTVIVFPHCAWEAFPYGGFIERLGRGRSVRFVASTEAMAGAPPQYGAMTLDDLDAVPWQRTIVIATHPSWVYEIAGRSPAALLVLLPSELEQGEADYLVCRDALCAAATVVVTGSETYYFEQWFRRGRVFLQDGLDTASDLLADAAASDAAAGKSVDALAKLQLQRRADFRAEQLRGLRPSAMQFFFQSVYHYLLGQGEEAERWALDAFHLAILSAEEGAVQTYFRFLSVIRLQQGRANDAFATYGISAASDEERGAYGEMLELQASGEAALAAGLLYRMNEDFRQTAGLLNAAPAQLPDGPLRERAVSLLVEAHERSSRPGAALALLPPPRTVKERLRRNLLEGRAYALEGRRHDAVRALLQAAMTGLEPLHAIADIAAALARAKKLAEGEYT</sequence>
<dbReference type="AlphaFoldDB" id="A0A7X4YV32"/>
<dbReference type="OrthoDB" id="2379614at2"/>
<protein>
    <submittedName>
        <fullName evidence="1">Uncharacterized protein</fullName>
    </submittedName>
</protein>
<dbReference type="RefSeq" id="WP_161704742.1">
    <property type="nucleotide sequence ID" value="NZ_JAAAMU010000026.1"/>
</dbReference>
<name>A0A7X4YV32_9BACL</name>
<proteinExistence type="predicted"/>